<feature type="repeat" description="WD" evidence="3">
    <location>
        <begin position="177"/>
        <end position="218"/>
    </location>
</feature>
<dbReference type="PROSITE" id="PS00678">
    <property type="entry name" value="WD_REPEATS_1"/>
    <property type="match status" value="2"/>
</dbReference>
<dbReference type="InterPro" id="IPR015943">
    <property type="entry name" value="WD40/YVTN_repeat-like_dom_sf"/>
</dbReference>
<gene>
    <name evidence="4" type="ORF">HH214_20080</name>
</gene>
<proteinExistence type="predicted"/>
<dbReference type="PANTHER" id="PTHR22847:SF637">
    <property type="entry name" value="WD REPEAT DOMAIN 5B"/>
    <property type="match status" value="1"/>
</dbReference>
<feature type="repeat" description="WD" evidence="3">
    <location>
        <begin position="9"/>
        <end position="50"/>
    </location>
</feature>
<organism evidence="4 5">
    <name type="scientific">Mucilaginibacter robiniae</name>
    <dbReference type="NCBI Taxonomy" id="2728022"/>
    <lineage>
        <taxon>Bacteria</taxon>
        <taxon>Pseudomonadati</taxon>
        <taxon>Bacteroidota</taxon>
        <taxon>Sphingobacteriia</taxon>
        <taxon>Sphingobacteriales</taxon>
        <taxon>Sphingobacteriaceae</taxon>
        <taxon>Mucilaginibacter</taxon>
    </lineage>
</organism>
<dbReference type="EMBL" id="CP051682">
    <property type="protein sequence ID" value="QJD98011.1"/>
    <property type="molecule type" value="Genomic_DNA"/>
</dbReference>
<dbReference type="SUPFAM" id="SSF50978">
    <property type="entry name" value="WD40 repeat-like"/>
    <property type="match status" value="1"/>
</dbReference>
<dbReference type="SMART" id="SM00320">
    <property type="entry name" value="WD40"/>
    <property type="match status" value="6"/>
</dbReference>
<keyword evidence="5" id="KW-1185">Reference proteome</keyword>
<dbReference type="Pfam" id="PF00400">
    <property type="entry name" value="WD40"/>
    <property type="match status" value="5"/>
</dbReference>
<dbReference type="KEGG" id="mrob:HH214_20080"/>
<evidence type="ECO:0000256" key="2">
    <source>
        <dbReference type="ARBA" id="ARBA00022737"/>
    </source>
</evidence>
<keyword evidence="2" id="KW-0677">Repeat</keyword>
<reference evidence="4 5" key="1">
    <citation type="submission" date="2020-04" db="EMBL/GenBank/DDBJ databases">
        <title>Genome sequencing of novel species.</title>
        <authorList>
            <person name="Heo J."/>
            <person name="Kim S.-J."/>
            <person name="Kim J.-S."/>
            <person name="Hong S.-B."/>
            <person name="Kwon S.-W."/>
        </authorList>
    </citation>
    <scope>NUCLEOTIDE SEQUENCE [LARGE SCALE GENOMIC DNA]</scope>
    <source>
        <strain evidence="4 5">F39-2</strain>
    </source>
</reference>
<dbReference type="PRINTS" id="PR00320">
    <property type="entry name" value="GPROTEINBRPT"/>
</dbReference>
<feature type="repeat" description="WD" evidence="3">
    <location>
        <begin position="219"/>
        <end position="260"/>
    </location>
</feature>
<dbReference type="PROSITE" id="PS50082">
    <property type="entry name" value="WD_REPEATS_2"/>
    <property type="match status" value="5"/>
</dbReference>
<keyword evidence="1 3" id="KW-0853">WD repeat</keyword>
<dbReference type="InterPro" id="IPR019775">
    <property type="entry name" value="WD40_repeat_CS"/>
</dbReference>
<protein>
    <submittedName>
        <fullName evidence="4">WD40 repeat domain-containing protein</fullName>
    </submittedName>
</protein>
<dbReference type="PANTHER" id="PTHR22847">
    <property type="entry name" value="WD40 REPEAT PROTEIN"/>
    <property type="match status" value="1"/>
</dbReference>
<evidence type="ECO:0000256" key="1">
    <source>
        <dbReference type="ARBA" id="ARBA00022574"/>
    </source>
</evidence>
<evidence type="ECO:0000313" key="4">
    <source>
        <dbReference type="EMBL" id="QJD98011.1"/>
    </source>
</evidence>
<dbReference type="PROSITE" id="PS50294">
    <property type="entry name" value="WD_REPEATS_REGION"/>
    <property type="match status" value="4"/>
</dbReference>
<evidence type="ECO:0000256" key="3">
    <source>
        <dbReference type="PROSITE-ProRule" id="PRU00221"/>
    </source>
</evidence>
<sequence>MKAEKSFELTGHSNPIFSLELSQKPNILFSGGNDKGLVEWSLSKQTFIKVMFPVQASIYAIHCPAGFPLMFAGLRSGDVLVFDFLQQKIVATLKCHSKPIFDIQSVSSKQELLVASEDGRVSVWNLNTLQLLHTIQVSDDTVRSIGISPNNTQVAFACRDSTIKVYHLEDYAFISALQGHTLAVFSVQYTPDNRYLISGSRDAQIKLWNVQTLELAQNIPAHMFAVNHVLAHPTQPYFASASMDKSIKIWGLNDFKLYKIISREKGYDSHALSVNKLAWNGNQLLSTSDDKRIMAWEIEF</sequence>
<feature type="repeat" description="WD" evidence="3">
    <location>
        <begin position="93"/>
        <end position="134"/>
    </location>
</feature>
<dbReference type="RefSeq" id="WP_169610686.1">
    <property type="nucleotide sequence ID" value="NZ_CP051682.1"/>
</dbReference>
<feature type="repeat" description="WD" evidence="3">
    <location>
        <begin position="267"/>
        <end position="300"/>
    </location>
</feature>
<dbReference type="InterPro" id="IPR001680">
    <property type="entry name" value="WD40_rpt"/>
</dbReference>
<dbReference type="Gene3D" id="2.130.10.10">
    <property type="entry name" value="YVTN repeat-like/Quinoprotein amine dehydrogenase"/>
    <property type="match status" value="2"/>
</dbReference>
<dbReference type="InterPro" id="IPR036322">
    <property type="entry name" value="WD40_repeat_dom_sf"/>
</dbReference>
<accession>A0A7L5E4N8</accession>
<dbReference type="InterPro" id="IPR020472">
    <property type="entry name" value="WD40_PAC1"/>
</dbReference>
<dbReference type="AlphaFoldDB" id="A0A7L5E4N8"/>
<dbReference type="CDD" id="cd00200">
    <property type="entry name" value="WD40"/>
    <property type="match status" value="1"/>
</dbReference>
<evidence type="ECO:0000313" key="5">
    <source>
        <dbReference type="Proteomes" id="UP000503278"/>
    </source>
</evidence>
<dbReference type="Proteomes" id="UP000503278">
    <property type="component" value="Chromosome"/>
</dbReference>
<name>A0A7L5E4N8_9SPHI</name>